<dbReference type="GeneID" id="19945016"/>
<name>T0QV95_SAPDV</name>
<dbReference type="GO" id="GO:0005829">
    <property type="term" value="C:cytosol"/>
    <property type="evidence" value="ECO:0007669"/>
    <property type="project" value="TreeGrafter"/>
</dbReference>
<dbReference type="InterPro" id="IPR051023">
    <property type="entry name" value="PP2A_Regulatory_Subunit_A"/>
</dbReference>
<dbReference type="PROSITE" id="PS50077">
    <property type="entry name" value="HEAT_REPEAT"/>
    <property type="match status" value="1"/>
</dbReference>
<keyword evidence="1" id="KW-0677">Repeat</keyword>
<dbReference type="EMBL" id="JH767141">
    <property type="protein sequence ID" value="EQC38586.1"/>
    <property type="molecule type" value="Genomic_DNA"/>
</dbReference>
<dbReference type="OMA" id="KIMDTIC"/>
<evidence type="ECO:0000256" key="2">
    <source>
        <dbReference type="PROSITE-ProRule" id="PRU00103"/>
    </source>
</evidence>
<feature type="repeat" description="HEAT" evidence="2">
    <location>
        <begin position="920"/>
        <end position="958"/>
    </location>
</feature>
<organism evidence="3 4">
    <name type="scientific">Saprolegnia diclina (strain VS20)</name>
    <dbReference type="NCBI Taxonomy" id="1156394"/>
    <lineage>
        <taxon>Eukaryota</taxon>
        <taxon>Sar</taxon>
        <taxon>Stramenopiles</taxon>
        <taxon>Oomycota</taxon>
        <taxon>Saprolegniomycetes</taxon>
        <taxon>Saprolegniales</taxon>
        <taxon>Saprolegniaceae</taxon>
        <taxon>Saprolegnia</taxon>
    </lineage>
</organism>
<evidence type="ECO:0000313" key="4">
    <source>
        <dbReference type="Proteomes" id="UP000030762"/>
    </source>
</evidence>
<dbReference type="InterPro" id="IPR021133">
    <property type="entry name" value="HEAT_type_2"/>
</dbReference>
<evidence type="ECO:0000256" key="1">
    <source>
        <dbReference type="ARBA" id="ARBA00022737"/>
    </source>
</evidence>
<dbReference type="OrthoDB" id="60757at2759"/>
<dbReference type="eggNOG" id="KOG0211">
    <property type="taxonomic scope" value="Eukaryota"/>
</dbReference>
<dbReference type="GO" id="GO:0019888">
    <property type="term" value="F:protein phosphatase regulator activity"/>
    <property type="evidence" value="ECO:0007669"/>
    <property type="project" value="TreeGrafter"/>
</dbReference>
<dbReference type="Gene3D" id="1.25.10.10">
    <property type="entry name" value="Leucine-rich Repeat Variant"/>
    <property type="match status" value="1"/>
</dbReference>
<dbReference type="STRING" id="1156394.T0QV95"/>
<dbReference type="PANTHER" id="PTHR10648">
    <property type="entry name" value="SERINE/THREONINE-PROTEIN PHOSPHATASE PP2A 65 KDA REGULATORY SUBUNIT"/>
    <property type="match status" value="1"/>
</dbReference>
<evidence type="ECO:0000313" key="3">
    <source>
        <dbReference type="EMBL" id="EQC38586.1"/>
    </source>
</evidence>
<dbReference type="InterPro" id="IPR011989">
    <property type="entry name" value="ARM-like"/>
</dbReference>
<keyword evidence="4" id="KW-1185">Reference proteome</keyword>
<dbReference type="SUPFAM" id="SSF48371">
    <property type="entry name" value="ARM repeat"/>
    <property type="match status" value="1"/>
</dbReference>
<dbReference type="InParanoid" id="T0QV95"/>
<gene>
    <name evidence="3" type="ORF">SDRG_04289</name>
</gene>
<dbReference type="RefSeq" id="XP_008608178.1">
    <property type="nucleotide sequence ID" value="XM_008609956.1"/>
</dbReference>
<dbReference type="InterPro" id="IPR016024">
    <property type="entry name" value="ARM-type_fold"/>
</dbReference>
<accession>T0QV95</accession>
<dbReference type="Proteomes" id="UP000030762">
    <property type="component" value="Unassembled WGS sequence"/>
</dbReference>
<dbReference type="PANTHER" id="PTHR10648:SF4">
    <property type="entry name" value="PROTEIN PHOSPHATASE 2 (FORMERLY 2A), REGULATORY SUBUNIT A, BETA ISOFORM-RELATED"/>
    <property type="match status" value="1"/>
</dbReference>
<dbReference type="GO" id="GO:0005634">
    <property type="term" value="C:nucleus"/>
    <property type="evidence" value="ECO:0007669"/>
    <property type="project" value="TreeGrafter"/>
</dbReference>
<protein>
    <submittedName>
        <fullName evidence="3">Uncharacterized protein</fullName>
    </submittedName>
</protein>
<sequence length="1091" mass="120410">MGILDGIWASMGGPARQAAVSFASVAKSDDEPDLYEEDGDFNSAWRYYDSALATTEDAERALTATPVQSFVLWNDRTDEANALFLTIHMEPRTFEHHSLGHLVNGWSLMQPCGKKTCSGMDCASCYSILHLDEVLSTAYPQATLGLRRDHTNRASYLEHVAWWAGASPSIELVVPRAPILNDMRCVHHVDTSTSTSIVTITLVRSASTLCAAGITRGFRLLSVDETPIHSVHGVAAAVAASDAPFVRLHLHAPCVPSPSSIDAPTLMCDTYQVTFAPLPSRGIEHLGDVGLRFRKIMDTICVVDVTGYAASRHVRRGSLVLRINGTRTPFLSFDRLSEFTASSAFFRLPLTLDLVALPQETYFIDREKALISASLAAYQMAKVAEHVRIHLHTLQPHVLCAHGLADAFDTSAFAALGPNARRAILPFVAPRMLSNVPIPADMVRLLGVLKAHFGRTVALGNDAIEVVLLIVYSLCYVEEVSVHREAVHAFRELIKMVPMACLLEYVLPLISTLKSNSKTLLRAASVSLWLEFLRRLQTQAMLLDADEDERMPGISMADMDHLRWRHQVLEAGVAFAELSSDLEPAVSCSARQHLTSLVQELIVPEPSDSVHWCWLIPLVEALSKALMPDGRLDALHLTYQLAPWTSPDQAHWRWRLALVFASLANDGNDLIRKVAAQKFVSFVEYLQIQDLSALYDATTITNAPLSPQNSLLEMSDIRYTERALSVAKEPKKKADDDDRPRGLSAISWLGSASIDSDGSDLRRRCMSLDSLHQITAGDSTHHVLFALIDGYMNLMHDAPTEIKKIVCRNVGRVAELFGHEILIKFLVPTIQDVIAMDMDDCKCHGSSAVYDSIHHILTRELCRLSPLFVDDPDGLACDVLPFLIGILTHPTQHTHVVVEILENLDYLGFALGKATFLAELGPVLCHAMENGEWKVRVAVAYNLGPLARWLGASIFMQHFQKLVETLSQDLVYQVRNLALQPLQLLVEQDGPWRAYALGFVSSVLVAHANYQMRVGTLLWFAAVREHLDADNQATYVVPAIEVLAKDPVANVRVVCARELHTLALPADVLASVVATFSADADMDVQFFAKDT</sequence>
<reference evidence="3 4" key="1">
    <citation type="submission" date="2012-04" db="EMBL/GenBank/DDBJ databases">
        <title>The Genome Sequence of Saprolegnia declina VS20.</title>
        <authorList>
            <consortium name="The Broad Institute Genome Sequencing Platform"/>
            <person name="Russ C."/>
            <person name="Nusbaum C."/>
            <person name="Tyler B."/>
            <person name="van West P."/>
            <person name="Dieguez-Uribeondo J."/>
            <person name="de Bruijn I."/>
            <person name="Tripathy S."/>
            <person name="Jiang R."/>
            <person name="Young S.K."/>
            <person name="Zeng Q."/>
            <person name="Gargeya S."/>
            <person name="Fitzgerald M."/>
            <person name="Haas B."/>
            <person name="Abouelleil A."/>
            <person name="Alvarado L."/>
            <person name="Arachchi H.M."/>
            <person name="Berlin A."/>
            <person name="Chapman S.B."/>
            <person name="Goldberg J."/>
            <person name="Griggs A."/>
            <person name="Gujja S."/>
            <person name="Hansen M."/>
            <person name="Howarth C."/>
            <person name="Imamovic A."/>
            <person name="Larimer J."/>
            <person name="McCowen C."/>
            <person name="Montmayeur A."/>
            <person name="Murphy C."/>
            <person name="Neiman D."/>
            <person name="Pearson M."/>
            <person name="Priest M."/>
            <person name="Roberts A."/>
            <person name="Saif S."/>
            <person name="Shea T."/>
            <person name="Sisk P."/>
            <person name="Sykes S."/>
            <person name="Wortman J."/>
            <person name="Nusbaum C."/>
            <person name="Birren B."/>
        </authorList>
    </citation>
    <scope>NUCLEOTIDE SEQUENCE [LARGE SCALE GENOMIC DNA]</scope>
    <source>
        <strain evidence="3 4">VS20</strain>
    </source>
</reference>
<dbReference type="VEuPathDB" id="FungiDB:SDRG_04289"/>
<dbReference type="AlphaFoldDB" id="T0QV95"/>
<dbReference type="GO" id="GO:0000159">
    <property type="term" value="C:protein phosphatase type 2A complex"/>
    <property type="evidence" value="ECO:0007669"/>
    <property type="project" value="TreeGrafter"/>
</dbReference>
<proteinExistence type="predicted"/>